<keyword evidence="3" id="KW-1185">Reference proteome</keyword>
<dbReference type="EMBL" id="MU154589">
    <property type="protein sequence ID" value="KAF9493219.1"/>
    <property type="molecule type" value="Genomic_DNA"/>
</dbReference>
<reference evidence="2" key="1">
    <citation type="submission" date="2020-11" db="EMBL/GenBank/DDBJ databases">
        <authorList>
            <consortium name="DOE Joint Genome Institute"/>
            <person name="Ahrendt S."/>
            <person name="Riley R."/>
            <person name="Andreopoulos W."/>
            <person name="Labutti K."/>
            <person name="Pangilinan J."/>
            <person name="Ruiz-Duenas F.J."/>
            <person name="Barrasa J.M."/>
            <person name="Sanchez-Garcia M."/>
            <person name="Camarero S."/>
            <person name="Miyauchi S."/>
            <person name="Serrano A."/>
            <person name="Linde D."/>
            <person name="Babiker R."/>
            <person name="Drula E."/>
            <person name="Ayuso-Fernandez I."/>
            <person name="Pacheco R."/>
            <person name="Padilla G."/>
            <person name="Ferreira P."/>
            <person name="Barriuso J."/>
            <person name="Kellner H."/>
            <person name="Castanera R."/>
            <person name="Alfaro M."/>
            <person name="Ramirez L."/>
            <person name="Pisabarro A.G."/>
            <person name="Kuo A."/>
            <person name="Tritt A."/>
            <person name="Lipzen A."/>
            <person name="He G."/>
            <person name="Yan M."/>
            <person name="Ng V."/>
            <person name="Cullen D."/>
            <person name="Martin F."/>
            <person name="Rosso M.-N."/>
            <person name="Henrissat B."/>
            <person name="Hibbett D."/>
            <person name="Martinez A.T."/>
            <person name="Grigoriev I.V."/>
        </authorList>
    </citation>
    <scope>NUCLEOTIDE SEQUENCE</scope>
    <source>
        <strain evidence="2">ATCC 90797</strain>
    </source>
</reference>
<evidence type="ECO:0000313" key="2">
    <source>
        <dbReference type="EMBL" id="KAF9493219.1"/>
    </source>
</evidence>
<evidence type="ECO:0000256" key="1">
    <source>
        <dbReference type="SAM" id="MobiDB-lite"/>
    </source>
</evidence>
<gene>
    <name evidence="2" type="ORF">BDN71DRAFT_1432675</name>
</gene>
<dbReference type="Proteomes" id="UP000807025">
    <property type="component" value="Unassembled WGS sequence"/>
</dbReference>
<accession>A0A9P5ZSL9</accession>
<comment type="caution">
    <text evidence="2">The sequence shown here is derived from an EMBL/GenBank/DDBJ whole genome shotgun (WGS) entry which is preliminary data.</text>
</comment>
<feature type="region of interest" description="Disordered" evidence="1">
    <location>
        <begin position="1"/>
        <end position="32"/>
    </location>
</feature>
<organism evidence="2 3">
    <name type="scientific">Pleurotus eryngii</name>
    <name type="common">Boletus of the steppes</name>
    <dbReference type="NCBI Taxonomy" id="5323"/>
    <lineage>
        <taxon>Eukaryota</taxon>
        <taxon>Fungi</taxon>
        <taxon>Dikarya</taxon>
        <taxon>Basidiomycota</taxon>
        <taxon>Agaricomycotina</taxon>
        <taxon>Agaricomycetes</taxon>
        <taxon>Agaricomycetidae</taxon>
        <taxon>Agaricales</taxon>
        <taxon>Pleurotineae</taxon>
        <taxon>Pleurotaceae</taxon>
        <taxon>Pleurotus</taxon>
    </lineage>
</organism>
<evidence type="ECO:0000313" key="3">
    <source>
        <dbReference type="Proteomes" id="UP000807025"/>
    </source>
</evidence>
<protein>
    <submittedName>
        <fullName evidence="2">Uncharacterized protein</fullName>
    </submittedName>
</protein>
<name>A0A9P5ZSL9_PLEER</name>
<dbReference type="AlphaFoldDB" id="A0A9P5ZSL9"/>
<proteinExistence type="predicted"/>
<sequence>MEGVVINEMGEQMEQGSKDEIGNGPKVKGKEPLKRHKKTNNMFNSHEAKALTSYMGTHELTTFTKKPGSAILGDDVIDKIVTSGIKLDSAEIFSRHVRWAYGFDSITAKPNKNKQVKKQQRWTWNPSPNKVKARAEKATFMAGMAGREGKDDFCSLLIQWELMDKILRIYIKQKLFSIKCEILKIQVKFLKNIFCFIHHLTFIILSWRAQVHISKAKVVCCLGIPSKVLESQCCVCICSTNQEEVLSRGCDIVEGSVWNICLEGALLHVLADVLDISRCVGTSILDLVDQFLKHKYNMLTIASHVQLQLEPQAL</sequence>